<evidence type="ECO:0000313" key="2">
    <source>
        <dbReference type="Proteomes" id="UP000283633"/>
    </source>
</evidence>
<organism evidence="1 2">
    <name type="scientific">Lactiplantibacillus garii</name>
    <dbReference type="NCBI Taxonomy" id="2306423"/>
    <lineage>
        <taxon>Bacteria</taxon>
        <taxon>Bacillati</taxon>
        <taxon>Bacillota</taxon>
        <taxon>Bacilli</taxon>
        <taxon>Lactobacillales</taxon>
        <taxon>Lactobacillaceae</taxon>
        <taxon>Lactiplantibacillus</taxon>
    </lineage>
</organism>
<dbReference type="PANTHER" id="PTHR36849">
    <property type="entry name" value="CYTOPLASMIC PROTEIN-RELATED"/>
    <property type="match status" value="1"/>
</dbReference>
<gene>
    <name evidence="1" type="ORF">D1831_05940</name>
</gene>
<evidence type="ECO:0000313" key="1">
    <source>
        <dbReference type="EMBL" id="RRK10716.1"/>
    </source>
</evidence>
<dbReference type="OrthoDB" id="9790745at2"/>
<comment type="caution">
    <text evidence="1">The sequence shown here is derived from an EMBL/GenBank/DDBJ whole genome shotgun (WGS) entry which is preliminary data.</text>
</comment>
<dbReference type="AlphaFoldDB" id="A0A426D837"/>
<accession>A0A426D837</accession>
<dbReference type="Pfam" id="PF22752">
    <property type="entry name" value="DUF488-N3i"/>
    <property type="match status" value="1"/>
</dbReference>
<sequence length="124" mass="14374">MLLKLERIYTKPADLEGYRLLVDRLWPRGISKVNAHLDEWVKEIGPSTELRKWFNHDVDKYPAFVQKYRAELDGNPITPGFIKQVADQLKRSNVILLYGAKDEQHNQAVVLRDYLLASGQLPTK</sequence>
<dbReference type="InterPro" id="IPR052552">
    <property type="entry name" value="YeaO-like"/>
</dbReference>
<dbReference type="RefSeq" id="WP_125072010.1">
    <property type="nucleotide sequence ID" value="NZ_QWZQ01000015.1"/>
</dbReference>
<protein>
    <submittedName>
        <fullName evidence="1">DUF488 family protein</fullName>
    </submittedName>
</protein>
<dbReference type="Proteomes" id="UP000283633">
    <property type="component" value="Unassembled WGS sequence"/>
</dbReference>
<reference evidence="1 2" key="1">
    <citation type="submission" date="2018-08" db="EMBL/GenBank/DDBJ databases">
        <title>Genome Lactobacillus garii FI11369.</title>
        <authorList>
            <person name="Diaz M."/>
            <person name="Narbad A."/>
        </authorList>
    </citation>
    <scope>NUCLEOTIDE SEQUENCE [LARGE SCALE GENOMIC DNA]</scope>
    <source>
        <strain evidence="1 2">FI11369</strain>
    </source>
</reference>
<proteinExistence type="predicted"/>
<keyword evidence="2" id="KW-1185">Reference proteome</keyword>
<dbReference type="EMBL" id="QWZQ01000015">
    <property type="protein sequence ID" value="RRK10716.1"/>
    <property type="molecule type" value="Genomic_DNA"/>
</dbReference>
<name>A0A426D837_9LACO</name>
<dbReference type="PANTHER" id="PTHR36849:SF1">
    <property type="entry name" value="CYTOPLASMIC PROTEIN"/>
    <property type="match status" value="1"/>
</dbReference>